<organism evidence="8 9">
    <name type="scientific">Microctonus aethiopoides</name>
    <dbReference type="NCBI Taxonomy" id="144406"/>
    <lineage>
        <taxon>Eukaryota</taxon>
        <taxon>Metazoa</taxon>
        <taxon>Ecdysozoa</taxon>
        <taxon>Arthropoda</taxon>
        <taxon>Hexapoda</taxon>
        <taxon>Insecta</taxon>
        <taxon>Pterygota</taxon>
        <taxon>Neoptera</taxon>
        <taxon>Endopterygota</taxon>
        <taxon>Hymenoptera</taxon>
        <taxon>Apocrita</taxon>
        <taxon>Ichneumonoidea</taxon>
        <taxon>Braconidae</taxon>
        <taxon>Euphorinae</taxon>
        <taxon>Microctonus</taxon>
    </lineage>
</organism>
<feature type="region of interest" description="Disordered" evidence="5">
    <location>
        <begin position="1"/>
        <end position="31"/>
    </location>
</feature>
<comment type="similarity">
    <text evidence="1">Belongs to the PX domain-containing GAP family.</text>
</comment>
<feature type="compositionally biased region" description="Basic and acidic residues" evidence="5">
    <location>
        <begin position="1103"/>
        <end position="1124"/>
    </location>
</feature>
<feature type="compositionally biased region" description="Polar residues" evidence="5">
    <location>
        <begin position="918"/>
        <end position="949"/>
    </location>
</feature>
<dbReference type="Proteomes" id="UP001168990">
    <property type="component" value="Unassembled WGS sequence"/>
</dbReference>
<dbReference type="Pfam" id="PF00620">
    <property type="entry name" value="RhoGAP"/>
    <property type="match status" value="1"/>
</dbReference>
<dbReference type="PANTHER" id="PTHR15729">
    <property type="entry name" value="CDC42 GTPASE-ACTIVATING PROTEIN"/>
    <property type="match status" value="1"/>
</dbReference>
<dbReference type="InterPro" id="IPR036028">
    <property type="entry name" value="SH3-like_dom_sf"/>
</dbReference>
<evidence type="ECO:0000256" key="4">
    <source>
        <dbReference type="PROSITE-ProRule" id="PRU00192"/>
    </source>
</evidence>
<keyword evidence="3" id="KW-0343">GTPase activation</keyword>
<dbReference type="FunFam" id="1.10.555.10:FF:000002">
    <property type="entry name" value="rho GTPase-activating protein 32 isoform X1"/>
    <property type="match status" value="1"/>
</dbReference>
<feature type="compositionally biased region" description="Polar residues" evidence="5">
    <location>
        <begin position="1003"/>
        <end position="1012"/>
    </location>
</feature>
<dbReference type="EMBL" id="JAQQBS010000001">
    <property type="protein sequence ID" value="KAK0176574.1"/>
    <property type="molecule type" value="Genomic_DNA"/>
</dbReference>
<dbReference type="FunFam" id="2.30.30.40:FF:000207">
    <property type="entry name" value="CLUMA_CG020965, isoform A"/>
    <property type="match status" value="1"/>
</dbReference>
<feature type="region of interest" description="Disordered" evidence="5">
    <location>
        <begin position="676"/>
        <end position="708"/>
    </location>
</feature>
<feature type="region of interest" description="Disordered" evidence="5">
    <location>
        <begin position="1103"/>
        <end position="1125"/>
    </location>
</feature>
<evidence type="ECO:0000313" key="8">
    <source>
        <dbReference type="EMBL" id="KAK0176574.1"/>
    </source>
</evidence>
<dbReference type="PANTHER" id="PTHR15729:SF10">
    <property type="entry name" value="GTPASE-ACTIVATING PROTEIN CDGAPR"/>
    <property type="match status" value="1"/>
</dbReference>
<feature type="region of interest" description="Disordered" evidence="5">
    <location>
        <begin position="1356"/>
        <end position="1387"/>
    </location>
</feature>
<feature type="region of interest" description="Disordered" evidence="5">
    <location>
        <begin position="1002"/>
        <end position="1039"/>
    </location>
</feature>
<dbReference type="PROSITE" id="PS50002">
    <property type="entry name" value="SH3"/>
    <property type="match status" value="1"/>
</dbReference>
<feature type="compositionally biased region" description="Basic and acidic residues" evidence="5">
    <location>
        <begin position="8"/>
        <end position="22"/>
    </location>
</feature>
<feature type="region of interest" description="Disordered" evidence="5">
    <location>
        <begin position="1405"/>
        <end position="1463"/>
    </location>
</feature>
<feature type="domain" description="Rho-GAP" evidence="7">
    <location>
        <begin position="302"/>
        <end position="495"/>
    </location>
</feature>
<evidence type="ECO:0000256" key="3">
    <source>
        <dbReference type="ARBA" id="ARBA00022468"/>
    </source>
</evidence>
<feature type="domain" description="SH3" evidence="6">
    <location>
        <begin position="182"/>
        <end position="244"/>
    </location>
</feature>
<evidence type="ECO:0000259" key="7">
    <source>
        <dbReference type="PROSITE" id="PS50238"/>
    </source>
</evidence>
<reference evidence="8" key="2">
    <citation type="submission" date="2023-03" db="EMBL/GenBank/DDBJ databases">
        <authorList>
            <person name="Inwood S.N."/>
            <person name="Skelly J.G."/>
            <person name="Guhlin J."/>
            <person name="Harrop T.W.R."/>
            <person name="Goldson S.G."/>
            <person name="Dearden P.K."/>
        </authorList>
    </citation>
    <scope>NUCLEOTIDE SEQUENCE</scope>
    <source>
        <strain evidence="8">Irish</strain>
        <tissue evidence="8">Whole body</tissue>
    </source>
</reference>
<dbReference type="SMART" id="SM00324">
    <property type="entry name" value="RhoGAP"/>
    <property type="match status" value="1"/>
</dbReference>
<dbReference type="SUPFAM" id="SSF64268">
    <property type="entry name" value="PX domain"/>
    <property type="match status" value="1"/>
</dbReference>
<dbReference type="InterPro" id="IPR036871">
    <property type="entry name" value="PX_dom_sf"/>
</dbReference>
<evidence type="ECO:0000256" key="2">
    <source>
        <dbReference type="ARBA" id="ARBA00022443"/>
    </source>
</evidence>
<dbReference type="InterPro" id="IPR008936">
    <property type="entry name" value="Rho_GTPase_activation_prot"/>
</dbReference>
<reference evidence="8" key="1">
    <citation type="journal article" date="2023" name="bioRxiv">
        <title>Scaffold-level genome assemblies of two parasitoid biocontrol wasps reveal the parthenogenesis mechanism and an associated novel virus.</title>
        <authorList>
            <person name="Inwood S."/>
            <person name="Skelly J."/>
            <person name="Guhlin J."/>
            <person name="Harrop T."/>
            <person name="Goldson S."/>
            <person name="Dearden P."/>
        </authorList>
    </citation>
    <scope>NUCLEOTIDE SEQUENCE</scope>
    <source>
        <strain evidence="8">Irish</strain>
        <tissue evidence="8">Whole body</tissue>
    </source>
</reference>
<dbReference type="Pfam" id="PF14604">
    <property type="entry name" value="SH3_9"/>
    <property type="match status" value="1"/>
</dbReference>
<name>A0AA39KWQ0_9HYME</name>
<feature type="compositionally biased region" description="Basic and acidic residues" evidence="5">
    <location>
        <begin position="1356"/>
        <end position="1368"/>
    </location>
</feature>
<dbReference type="SUPFAM" id="SSF50044">
    <property type="entry name" value="SH3-domain"/>
    <property type="match status" value="1"/>
</dbReference>
<comment type="caution">
    <text evidence="8">The sequence shown here is derived from an EMBL/GenBank/DDBJ whole genome shotgun (WGS) entry which is preliminary data.</text>
</comment>
<feature type="compositionally biased region" description="Low complexity" evidence="5">
    <location>
        <begin position="1441"/>
        <end position="1452"/>
    </location>
</feature>
<feature type="region of interest" description="Disordered" evidence="5">
    <location>
        <begin position="904"/>
        <end position="958"/>
    </location>
</feature>
<feature type="compositionally biased region" description="Polar residues" evidence="5">
    <location>
        <begin position="1369"/>
        <end position="1383"/>
    </location>
</feature>
<feature type="compositionally biased region" description="Polar residues" evidence="5">
    <location>
        <begin position="1412"/>
        <end position="1424"/>
    </location>
</feature>
<keyword evidence="9" id="KW-1185">Reference proteome</keyword>
<evidence type="ECO:0000256" key="5">
    <source>
        <dbReference type="SAM" id="MobiDB-lite"/>
    </source>
</evidence>
<proteinExistence type="inferred from homology"/>
<keyword evidence="2 4" id="KW-0728">SH3 domain</keyword>
<dbReference type="GO" id="GO:0035091">
    <property type="term" value="F:phosphatidylinositol binding"/>
    <property type="evidence" value="ECO:0007669"/>
    <property type="project" value="InterPro"/>
</dbReference>
<feature type="region of interest" description="Disordered" evidence="5">
    <location>
        <begin position="1484"/>
        <end position="1520"/>
    </location>
</feature>
<sequence>MMPGPTPERPRAQRLNDIEPHTTKGLGCNRTEDFDMPVSSGSNMGSVARFPKLDECAHFHYEHVELGGLEVSVTEVPHDTGFAVRVTSSDTCWTLQRSYDNFVMFDRQLHRCIFDRKFSSLVKLPDNQPDNARELLTAYLDHFSQLNHEGLNCGPVLNWLQLDNRGRRILVPESDSCPINTPAVAAAYAVRAYTAQAQDEISFQVGDMISVIDMPPPGESNWWRGKKGFAVGFFPAECVAVIGDKVPRHLTISTTVRSKLPVKPVLRKHGKLIAFFRSFILNRPSRRRLKQSGILRERVFGCDLGEHLLNSGQDVPAVLTCCAEFIETHGLVDGIYRLSGVTSNIQRLRNAFDEDRVPALHSDESILQDIHSVASLLKMYFRELPNPLCTYQLYSTFVSAVQANTDAERLRRMRDAVRKLPPPHYRTLEYLMHHLVRVAARGEDTGMTPRNVAIVWAPNLLRCKELEVGGVAALQGVGVQAVVTEFLVCYAELIFSDGPLGRPKSLAITTPARLLSLEEARNRTIRNDSEYIEVGAGPAGLPQHYHTVIELPRKRNGSKRSPSLNWRAIFGRGGFGARGKTRQVGTPPQIETIPNSLNAMRRLRPVKSADSLDGEDSLGPMMGPLPNRPCGHSRSVSHDSYFDHLADAPNSSSPLDLSEIQLNFDLEEREMRMFSEEESGGVASVEASPRRQRNDIPPCITMSGGSKRKRSRLEERLHCDVELRFIDSQSPDQVMVTTDVHSMETPSPLVTPGYLPLLSEASTPISPATLQATPLSVSPGGTANSPRISFRSFTLPLELDEQQSEIINRDSRNPSQILSINLDDCNKIKSCDGVNTCGLRVDSVDDDNRITLSSDNLIIETSQDQEMTCDPIVDSLHCATEKIKLSVVSAMSIQDDDKSISECRNSHGIANNRLPNDEISNSRNDGVISNSLTNRNEPSGLPSSSNTDLDSPMSCEHTIEDLPDSGFVICDSSEKMFTSTDTQQLATNTNDSGEWVIIERTTESVTTPTSDGDSPKDLLDDTGNPAIATDPPRLRSTSDNISRTSLDLTMGSTVDTDTSCIGTSDLTESPILVQETGDMSYDMTENKGNKLLTVNQDEHHCHMENSKENERYGSDCRNGNDRPCSDSVINRRSNIDSGRMEHEHECCSYSMRLDNDNIYRGNLNESSQVMMSKSSIDNNLQNCKSLIHDDDTQHQRNRSRNYLSNAERHTECFDRVNDTRHSFSHSPRKQPSINHHGYLSKQVHDTLKRNANTQIRDNENVVIPSEHAAEACEIAHHPEGASEATSLDSSCTFSNASSPIDESVVLRDTATILQELALQRLSGGVGSETPLHPRRRYESDVAKDRHSLDAEINREIVRERKMRHENDSSRGNTEEQSTNNGTQYLPPCLRARHARVTRAALSRSLDEGKFNRMTSDSSRMPIKQTSDENSQHNSTPNVGVDLSLSSSQSSDKLQSRNLGIDLGDPRCRERIEKYKEERRMFLRDKYRSESFRGSTSRNEDDGEQALLARLKQRATRPSPH</sequence>
<protein>
    <recommendedName>
        <fullName evidence="10">GTPase-activating protein CdGAPr</fullName>
    </recommendedName>
</protein>
<dbReference type="PROSITE" id="PS50238">
    <property type="entry name" value="RHOGAP"/>
    <property type="match status" value="1"/>
</dbReference>
<evidence type="ECO:0000259" key="6">
    <source>
        <dbReference type="PROSITE" id="PS50002"/>
    </source>
</evidence>
<dbReference type="GO" id="GO:0005096">
    <property type="term" value="F:GTPase activator activity"/>
    <property type="evidence" value="ECO:0007669"/>
    <property type="project" value="UniProtKB-KW"/>
</dbReference>
<feature type="region of interest" description="Disordered" evidence="5">
    <location>
        <begin position="1324"/>
        <end position="1343"/>
    </location>
</feature>
<evidence type="ECO:0008006" key="10">
    <source>
        <dbReference type="Google" id="ProtNLM"/>
    </source>
</evidence>
<gene>
    <name evidence="8" type="ORF">PV328_000693</name>
</gene>
<dbReference type="InterPro" id="IPR001452">
    <property type="entry name" value="SH3_domain"/>
</dbReference>
<evidence type="ECO:0000256" key="1">
    <source>
        <dbReference type="ARBA" id="ARBA00008795"/>
    </source>
</evidence>
<dbReference type="Gene3D" id="1.10.555.10">
    <property type="entry name" value="Rho GTPase activation protein"/>
    <property type="match status" value="1"/>
</dbReference>
<dbReference type="SUPFAM" id="SSF48350">
    <property type="entry name" value="GTPase activation domain, GAP"/>
    <property type="match status" value="1"/>
</dbReference>
<dbReference type="InterPro" id="IPR000198">
    <property type="entry name" value="RhoGAP_dom"/>
</dbReference>
<dbReference type="InterPro" id="IPR051576">
    <property type="entry name" value="PX-Rho_GAP"/>
</dbReference>
<evidence type="ECO:0000313" key="9">
    <source>
        <dbReference type="Proteomes" id="UP001168990"/>
    </source>
</evidence>
<dbReference type="GO" id="GO:0007264">
    <property type="term" value="P:small GTPase-mediated signal transduction"/>
    <property type="evidence" value="ECO:0007669"/>
    <property type="project" value="TreeGrafter"/>
</dbReference>
<dbReference type="Gene3D" id="2.30.30.40">
    <property type="entry name" value="SH3 Domains"/>
    <property type="match status" value="1"/>
</dbReference>
<feature type="compositionally biased region" description="Basic residues" evidence="5">
    <location>
        <begin position="1510"/>
        <end position="1520"/>
    </location>
</feature>
<accession>A0AA39KWQ0</accession>
<dbReference type="SMART" id="SM00326">
    <property type="entry name" value="SH3"/>
    <property type="match status" value="1"/>
</dbReference>